<dbReference type="Proteomes" id="UP000002051">
    <property type="component" value="Chromosome 5"/>
</dbReference>
<feature type="transmembrane region" description="Helical" evidence="1">
    <location>
        <begin position="7"/>
        <end position="28"/>
    </location>
</feature>
<dbReference type="EMBL" id="PSQE01000005">
    <property type="protein sequence ID" value="RHN56037.1"/>
    <property type="molecule type" value="Genomic_DNA"/>
</dbReference>
<dbReference type="EnsemblPlants" id="AES97888">
    <property type="protein sequence ID" value="AES97888"/>
    <property type="gene ID" value="MTR_5g061400"/>
</dbReference>
<name>G7K966_MEDTR</name>
<accession>G7K966</accession>
<evidence type="ECO:0000313" key="6">
    <source>
        <dbReference type="Proteomes" id="UP000002051"/>
    </source>
</evidence>
<evidence type="ECO:0000313" key="7">
    <source>
        <dbReference type="Proteomes" id="UP000265566"/>
    </source>
</evidence>
<gene>
    <name evidence="3" type="ordered locus">MTR_5g061400</name>
    <name evidence="4" type="ORF">MtrunA17_Chr5g0425031</name>
</gene>
<evidence type="ECO:0000313" key="5">
    <source>
        <dbReference type="EnsemblPlants" id="AES97888"/>
    </source>
</evidence>
<keyword evidence="1" id="KW-1133">Transmembrane helix</keyword>
<evidence type="ECO:0000259" key="2">
    <source>
        <dbReference type="Pfam" id="PF07127"/>
    </source>
</evidence>
<protein>
    <submittedName>
        <fullName evidence="3">Nodule Cysteine-Rich (NCR) secreted peptide</fullName>
    </submittedName>
    <submittedName>
        <fullName evidence="4">Putative Late nodulin</fullName>
    </submittedName>
</protein>
<evidence type="ECO:0000313" key="4">
    <source>
        <dbReference type="EMBL" id="RHN56037.1"/>
    </source>
</evidence>
<organism evidence="3 6">
    <name type="scientific">Medicago truncatula</name>
    <name type="common">Barrel medic</name>
    <name type="synonym">Medicago tribuloides</name>
    <dbReference type="NCBI Taxonomy" id="3880"/>
    <lineage>
        <taxon>Eukaryota</taxon>
        <taxon>Viridiplantae</taxon>
        <taxon>Streptophyta</taxon>
        <taxon>Embryophyta</taxon>
        <taxon>Tracheophyta</taxon>
        <taxon>Spermatophyta</taxon>
        <taxon>Magnoliopsida</taxon>
        <taxon>eudicotyledons</taxon>
        <taxon>Gunneridae</taxon>
        <taxon>Pentapetalae</taxon>
        <taxon>rosids</taxon>
        <taxon>fabids</taxon>
        <taxon>Fabales</taxon>
        <taxon>Fabaceae</taxon>
        <taxon>Papilionoideae</taxon>
        <taxon>50 kb inversion clade</taxon>
        <taxon>NPAAA clade</taxon>
        <taxon>Hologalegina</taxon>
        <taxon>IRL clade</taxon>
        <taxon>Trifolieae</taxon>
        <taxon>Medicago</taxon>
    </lineage>
</organism>
<dbReference type="Gramene" id="rna31358">
    <property type="protein sequence ID" value="RHN56037.1"/>
    <property type="gene ID" value="gene31358"/>
</dbReference>
<keyword evidence="1" id="KW-0472">Membrane</keyword>
<reference evidence="5" key="3">
    <citation type="submission" date="2015-04" db="UniProtKB">
        <authorList>
            <consortium name="EnsemblPlants"/>
        </authorList>
    </citation>
    <scope>IDENTIFICATION</scope>
    <source>
        <strain evidence="5">cv. Jemalong A17</strain>
    </source>
</reference>
<dbReference type="HOGENOM" id="CLU_181053_1_2_1"/>
<reference evidence="4" key="5">
    <citation type="journal article" date="2018" name="Nat. Plants">
        <title>Whole-genome landscape of Medicago truncatula symbiotic genes.</title>
        <authorList>
            <person name="Pecrix Y."/>
            <person name="Gamas P."/>
            <person name="Carrere S."/>
        </authorList>
    </citation>
    <scope>NUCLEOTIDE SEQUENCE</scope>
    <source>
        <tissue evidence="4">Leaves</tissue>
    </source>
</reference>
<dbReference type="PaxDb" id="3880-AES97888"/>
<dbReference type="GO" id="GO:0046872">
    <property type="term" value="F:metal ion binding"/>
    <property type="evidence" value="ECO:0007669"/>
    <property type="project" value="InterPro"/>
</dbReference>
<evidence type="ECO:0000256" key="1">
    <source>
        <dbReference type="SAM" id="Phobius"/>
    </source>
</evidence>
<dbReference type="Pfam" id="PF07127">
    <property type="entry name" value="Nodulin_late"/>
    <property type="match status" value="1"/>
</dbReference>
<evidence type="ECO:0000313" key="3">
    <source>
        <dbReference type="EMBL" id="AES97888.1"/>
    </source>
</evidence>
<proteinExistence type="predicted"/>
<reference evidence="3 6" key="2">
    <citation type="journal article" date="2014" name="BMC Genomics">
        <title>An improved genome release (version Mt4.0) for the model legume Medicago truncatula.</title>
        <authorList>
            <person name="Tang H."/>
            <person name="Krishnakumar V."/>
            <person name="Bidwell S."/>
            <person name="Rosen B."/>
            <person name="Chan A."/>
            <person name="Zhou S."/>
            <person name="Gentzbittel L."/>
            <person name="Childs K.L."/>
            <person name="Yandell M."/>
            <person name="Gundlach H."/>
            <person name="Mayer K.F."/>
            <person name="Schwartz D.C."/>
            <person name="Town C.D."/>
        </authorList>
    </citation>
    <scope>GENOME REANNOTATION</scope>
    <source>
        <strain evidence="5 6">cv. Jemalong A17</strain>
    </source>
</reference>
<sequence>MAIILKFVYTIILFIYLFLFENSVDGYIKCKTVVDCPYLISRTLVIMCINKQCVAHYIH</sequence>
<keyword evidence="1" id="KW-0812">Transmembrane</keyword>
<keyword evidence="6" id="KW-1185">Reference proteome</keyword>
<reference evidence="3 6" key="1">
    <citation type="journal article" date="2011" name="Nature">
        <title>The Medicago genome provides insight into the evolution of rhizobial symbioses.</title>
        <authorList>
            <person name="Young N.D."/>
            <person name="Debelle F."/>
            <person name="Oldroyd G.E."/>
            <person name="Geurts R."/>
            <person name="Cannon S.B."/>
            <person name="Udvardi M.K."/>
            <person name="Benedito V.A."/>
            <person name="Mayer K.F."/>
            <person name="Gouzy J."/>
            <person name="Schoof H."/>
            <person name="Van de Peer Y."/>
            <person name="Proost S."/>
            <person name="Cook D.R."/>
            <person name="Meyers B.C."/>
            <person name="Spannagl M."/>
            <person name="Cheung F."/>
            <person name="De Mita S."/>
            <person name="Krishnakumar V."/>
            <person name="Gundlach H."/>
            <person name="Zhou S."/>
            <person name="Mudge J."/>
            <person name="Bharti A.K."/>
            <person name="Murray J.D."/>
            <person name="Naoumkina M.A."/>
            <person name="Rosen B."/>
            <person name="Silverstein K.A."/>
            <person name="Tang H."/>
            <person name="Rombauts S."/>
            <person name="Zhao P.X."/>
            <person name="Zhou P."/>
            <person name="Barbe V."/>
            <person name="Bardou P."/>
            <person name="Bechner M."/>
            <person name="Bellec A."/>
            <person name="Berger A."/>
            <person name="Berges H."/>
            <person name="Bidwell S."/>
            <person name="Bisseling T."/>
            <person name="Choisne N."/>
            <person name="Couloux A."/>
            <person name="Denny R."/>
            <person name="Deshpande S."/>
            <person name="Dai X."/>
            <person name="Doyle J.J."/>
            <person name="Dudez A.M."/>
            <person name="Farmer A.D."/>
            <person name="Fouteau S."/>
            <person name="Franken C."/>
            <person name="Gibelin C."/>
            <person name="Gish J."/>
            <person name="Goldstein S."/>
            <person name="Gonzalez A.J."/>
            <person name="Green P.J."/>
            <person name="Hallab A."/>
            <person name="Hartog M."/>
            <person name="Hua A."/>
            <person name="Humphray S.J."/>
            <person name="Jeong D.H."/>
            <person name="Jing Y."/>
            <person name="Jocker A."/>
            <person name="Kenton S.M."/>
            <person name="Kim D.J."/>
            <person name="Klee K."/>
            <person name="Lai H."/>
            <person name="Lang C."/>
            <person name="Lin S."/>
            <person name="Macmil S.L."/>
            <person name="Magdelenat G."/>
            <person name="Matthews L."/>
            <person name="McCorrison J."/>
            <person name="Monaghan E.L."/>
            <person name="Mun J.H."/>
            <person name="Najar F.Z."/>
            <person name="Nicholson C."/>
            <person name="Noirot C."/>
            <person name="O'Bleness M."/>
            <person name="Paule C.R."/>
            <person name="Poulain J."/>
            <person name="Prion F."/>
            <person name="Qin B."/>
            <person name="Qu C."/>
            <person name="Retzel E.F."/>
            <person name="Riddle C."/>
            <person name="Sallet E."/>
            <person name="Samain S."/>
            <person name="Samson N."/>
            <person name="Sanders I."/>
            <person name="Saurat O."/>
            <person name="Scarpelli C."/>
            <person name="Schiex T."/>
            <person name="Segurens B."/>
            <person name="Severin A.J."/>
            <person name="Sherrier D.J."/>
            <person name="Shi R."/>
            <person name="Sims S."/>
            <person name="Singer S.R."/>
            <person name="Sinharoy S."/>
            <person name="Sterck L."/>
            <person name="Viollet A."/>
            <person name="Wang B.B."/>
            <person name="Wang K."/>
            <person name="Wang M."/>
            <person name="Wang X."/>
            <person name="Warfsmann J."/>
            <person name="Weissenbach J."/>
            <person name="White D.D."/>
            <person name="White J.D."/>
            <person name="Wiley G.B."/>
            <person name="Wincker P."/>
            <person name="Xing Y."/>
            <person name="Yang L."/>
            <person name="Yao Z."/>
            <person name="Ying F."/>
            <person name="Zhai J."/>
            <person name="Zhou L."/>
            <person name="Zuber A."/>
            <person name="Denarie J."/>
            <person name="Dixon R.A."/>
            <person name="May G.D."/>
            <person name="Schwartz D.C."/>
            <person name="Rogers J."/>
            <person name="Quetier F."/>
            <person name="Town C.D."/>
            <person name="Roe B.A."/>
        </authorList>
    </citation>
    <scope>NUCLEOTIDE SEQUENCE [LARGE SCALE GENOMIC DNA]</scope>
    <source>
        <strain evidence="3">A17</strain>
        <strain evidence="5 6">cv. Jemalong A17</strain>
    </source>
</reference>
<dbReference type="Proteomes" id="UP000265566">
    <property type="component" value="Chromosome 5"/>
</dbReference>
<feature type="domain" description="Late nodulin" evidence="2">
    <location>
        <begin position="1"/>
        <end position="53"/>
    </location>
</feature>
<reference evidence="7" key="4">
    <citation type="journal article" date="2018" name="Nat. Plants">
        <title>Whole-genome landscape of Medicago truncatula symbiotic genes.</title>
        <authorList>
            <person name="Pecrix Y."/>
            <person name="Staton S.E."/>
            <person name="Sallet E."/>
            <person name="Lelandais-Briere C."/>
            <person name="Moreau S."/>
            <person name="Carrere S."/>
            <person name="Blein T."/>
            <person name="Jardinaud M.F."/>
            <person name="Latrasse D."/>
            <person name="Zouine M."/>
            <person name="Zahm M."/>
            <person name="Kreplak J."/>
            <person name="Mayjonade B."/>
            <person name="Satge C."/>
            <person name="Perez M."/>
            <person name="Cauet S."/>
            <person name="Marande W."/>
            <person name="Chantry-Darmon C."/>
            <person name="Lopez-Roques C."/>
            <person name="Bouchez O."/>
            <person name="Berard A."/>
            <person name="Debelle F."/>
            <person name="Munos S."/>
            <person name="Bendahmane A."/>
            <person name="Berges H."/>
            <person name="Niebel A."/>
            <person name="Buitink J."/>
            <person name="Frugier F."/>
            <person name="Benhamed M."/>
            <person name="Crespi M."/>
            <person name="Gouzy J."/>
            <person name="Gamas P."/>
        </authorList>
    </citation>
    <scope>NUCLEOTIDE SEQUENCE [LARGE SCALE GENOMIC DNA]</scope>
    <source>
        <strain evidence="7">cv. Jemalong A17</strain>
    </source>
</reference>
<dbReference type="InterPro" id="IPR009810">
    <property type="entry name" value="Nodulin_late_dom"/>
</dbReference>
<dbReference type="AlphaFoldDB" id="G7K966"/>
<dbReference type="EMBL" id="CM001221">
    <property type="protein sequence ID" value="AES97888.1"/>
    <property type="molecule type" value="Genomic_DNA"/>
</dbReference>